<dbReference type="InterPro" id="IPR011910">
    <property type="entry name" value="RfaF"/>
</dbReference>
<comment type="similarity">
    <text evidence="3">Belongs to the glycosyltransferase 9 family.</text>
</comment>
<keyword evidence="2 6" id="KW-0808">Transferase</keyword>
<sequence length="376" mass="41776">MARAAIAPRPGISERTLEIKKMAIYDRHILVRLPNWVGDVVMATPTLRCLRLNFPKARIDVTLLPYVRDVIKGAPWIDEIIEIPRRRDGATVGAMREYVNRLRRNQYDLALVLPNSVSSAVLAYLSGAKQRIGYDRQGRGFLLTDPVPPPRVKGKFVPQPMVDYYLKLCEATGAVVGSTTTEMFVDAESERRVEELFSTYRIGQKGGIVALAPGAAFGSSKLWDPKKFGRLADLLAERKNCDVLIVGGPNERPIAREIVAASRIKPVNLVEENLNLNLLKSIVKRCDLFVTVDSGPRHFAVAFDKPVVVLVGAIDPAYTNCNLQKTLIVKAENVDCAPCQKKRCPTDHRCMTEISSEMVFDAASRLLESYPRTATT</sequence>
<dbReference type="GO" id="GO:0009244">
    <property type="term" value="P:lipopolysaccharide core region biosynthetic process"/>
    <property type="evidence" value="ECO:0007669"/>
    <property type="project" value="TreeGrafter"/>
</dbReference>
<protein>
    <recommendedName>
        <fullName evidence="4">lipopolysaccharide heptosyltransferase II</fullName>
        <ecNumber evidence="4">2.4.99.24</ecNumber>
    </recommendedName>
</protein>
<dbReference type="Gene3D" id="3.40.50.2000">
    <property type="entry name" value="Glycogen Phosphorylase B"/>
    <property type="match status" value="2"/>
</dbReference>
<dbReference type="PANTHER" id="PTHR30160:SF7">
    <property type="entry name" value="ADP-HEPTOSE--LPS HEPTOSYLTRANSFERASE 2"/>
    <property type="match status" value="1"/>
</dbReference>
<proteinExistence type="inferred from homology"/>
<name>A0A3A4N890_ABYX5</name>
<keyword evidence="1" id="KW-0328">Glycosyltransferase</keyword>
<evidence type="ECO:0000313" key="6">
    <source>
        <dbReference type="EMBL" id="RJP17888.1"/>
    </source>
</evidence>
<dbReference type="NCBIfam" id="TIGR02195">
    <property type="entry name" value="heptsyl_trn_II"/>
    <property type="match status" value="1"/>
</dbReference>
<evidence type="ECO:0000256" key="1">
    <source>
        <dbReference type="ARBA" id="ARBA00022676"/>
    </source>
</evidence>
<dbReference type="EC" id="2.4.99.24" evidence="4"/>
<comment type="catalytic activity">
    <reaction evidence="5">
        <text>an L-alpha-D-Hep-(1-&gt;5)-[alpha-Kdo-(2-&gt;4)]-alpha-Kdo-(2-&gt;6)-lipid A + ADP-L-glycero-beta-D-manno-heptose = an L-alpha-D-Hep-(1-&gt;3)-L-alpha-D-Hep-(1-&gt;5)-[alpha-Kdo-(2-&gt;4)]-alpha-Kdo-(2-&gt;6)-lipid A + ADP + H(+)</text>
        <dbReference type="Rhea" id="RHEA:74071"/>
        <dbReference type="ChEBI" id="CHEBI:15378"/>
        <dbReference type="ChEBI" id="CHEBI:61506"/>
        <dbReference type="ChEBI" id="CHEBI:193068"/>
        <dbReference type="ChEBI" id="CHEBI:193069"/>
        <dbReference type="ChEBI" id="CHEBI:456216"/>
        <dbReference type="EC" id="2.4.99.24"/>
    </reaction>
</comment>
<organism evidence="6 7">
    <name type="scientific">Abyssobacteria bacterium (strain SURF_5)</name>
    <dbReference type="NCBI Taxonomy" id="2093360"/>
    <lineage>
        <taxon>Bacteria</taxon>
        <taxon>Pseudomonadati</taxon>
        <taxon>Candidatus Hydrogenedentota</taxon>
        <taxon>Candidatus Abyssobacteria</taxon>
    </lineage>
</organism>
<dbReference type="EMBL" id="QZKU01000109">
    <property type="protein sequence ID" value="RJP17888.1"/>
    <property type="molecule type" value="Genomic_DNA"/>
</dbReference>
<dbReference type="Pfam" id="PF01075">
    <property type="entry name" value="Glyco_transf_9"/>
    <property type="match status" value="1"/>
</dbReference>
<reference evidence="6 7" key="1">
    <citation type="journal article" date="2017" name="ISME J.">
        <title>Energy and carbon metabolisms in a deep terrestrial subsurface fluid microbial community.</title>
        <authorList>
            <person name="Momper L."/>
            <person name="Jungbluth S.P."/>
            <person name="Lee M.D."/>
            <person name="Amend J.P."/>
        </authorList>
    </citation>
    <scope>NUCLEOTIDE SEQUENCE [LARGE SCALE GENOMIC DNA]</scope>
    <source>
        <strain evidence="6">SURF_5</strain>
    </source>
</reference>
<dbReference type="InterPro" id="IPR002201">
    <property type="entry name" value="Glyco_trans_9"/>
</dbReference>
<evidence type="ECO:0000256" key="4">
    <source>
        <dbReference type="ARBA" id="ARBA00044042"/>
    </source>
</evidence>
<gene>
    <name evidence="6" type="primary">waaF</name>
    <name evidence="6" type="ORF">C4520_15545</name>
</gene>
<evidence type="ECO:0000256" key="5">
    <source>
        <dbReference type="ARBA" id="ARBA00047503"/>
    </source>
</evidence>
<comment type="caution">
    <text evidence="6">The sequence shown here is derived from an EMBL/GenBank/DDBJ whole genome shotgun (WGS) entry which is preliminary data.</text>
</comment>
<evidence type="ECO:0000313" key="7">
    <source>
        <dbReference type="Proteomes" id="UP000265882"/>
    </source>
</evidence>
<dbReference type="InterPro" id="IPR051199">
    <property type="entry name" value="LPS_LOS_Heptosyltrfase"/>
</dbReference>
<dbReference type="Proteomes" id="UP000265882">
    <property type="component" value="Unassembled WGS sequence"/>
</dbReference>
<evidence type="ECO:0000256" key="2">
    <source>
        <dbReference type="ARBA" id="ARBA00022679"/>
    </source>
</evidence>
<accession>A0A3A4N890</accession>
<dbReference type="SUPFAM" id="SSF53756">
    <property type="entry name" value="UDP-Glycosyltransferase/glycogen phosphorylase"/>
    <property type="match status" value="1"/>
</dbReference>
<dbReference type="CDD" id="cd03789">
    <property type="entry name" value="GT9_LPS_heptosyltransferase"/>
    <property type="match status" value="1"/>
</dbReference>
<evidence type="ECO:0000256" key="3">
    <source>
        <dbReference type="ARBA" id="ARBA00043995"/>
    </source>
</evidence>
<dbReference type="GO" id="GO:0008713">
    <property type="term" value="F:ADP-heptose-lipopolysaccharide heptosyltransferase activity"/>
    <property type="evidence" value="ECO:0007669"/>
    <property type="project" value="UniProtKB-EC"/>
</dbReference>
<dbReference type="PANTHER" id="PTHR30160">
    <property type="entry name" value="TETRAACYLDISACCHARIDE 4'-KINASE-RELATED"/>
    <property type="match status" value="1"/>
</dbReference>
<dbReference type="AlphaFoldDB" id="A0A3A4N890"/>
<dbReference type="GO" id="GO:0005829">
    <property type="term" value="C:cytosol"/>
    <property type="evidence" value="ECO:0007669"/>
    <property type="project" value="TreeGrafter"/>
</dbReference>